<dbReference type="OrthoDB" id="5386682at2759"/>
<evidence type="ECO:0000313" key="2">
    <source>
        <dbReference type="EMBL" id="KAF4627649.1"/>
    </source>
</evidence>
<protein>
    <recommendedName>
        <fullName evidence="1">BTB domain-containing protein</fullName>
    </recommendedName>
</protein>
<dbReference type="PANTHER" id="PTHR24148:SF73">
    <property type="entry name" value="HET DOMAIN PROTEIN (AFU_ORTHOLOGUE AFUA_8G01020)"/>
    <property type="match status" value="1"/>
</dbReference>
<proteinExistence type="predicted"/>
<comment type="caution">
    <text evidence="2">The sequence shown here is derived from an EMBL/GenBank/DDBJ whole genome shotgun (WGS) entry which is preliminary data.</text>
</comment>
<keyword evidence="3" id="KW-1185">Reference proteome</keyword>
<dbReference type="AlphaFoldDB" id="A0A8H4RCM4"/>
<evidence type="ECO:0000259" key="1">
    <source>
        <dbReference type="PROSITE" id="PS50097"/>
    </source>
</evidence>
<dbReference type="Proteomes" id="UP000566819">
    <property type="component" value="Unassembled WGS sequence"/>
</dbReference>
<gene>
    <name evidence="2" type="ORF">G7Y89_g10503</name>
</gene>
<evidence type="ECO:0000313" key="3">
    <source>
        <dbReference type="Proteomes" id="UP000566819"/>
    </source>
</evidence>
<dbReference type="InterPro" id="IPR010730">
    <property type="entry name" value="HET"/>
</dbReference>
<sequence length="844" mass="96563">MSNPGNPLGASLASFFDSGVFSDLVVRCQNDTYNLHRVILCSQSRFFMRRCNGEFEEAESGILELHDDDPIIVNAMLRHLYGFEYADGVHLPEMIFNARIYGLADKYQIPNLKGLAKTKFESVARAGWNTIEFPLSIEIIYESTPSSDRSLRDIATKLAVEHLTALFENNDAFLNTAGKVAEFRRDIAERSVYAQGTKQAAEVETGSSFYEPLDTSRQEIRLLQIEPPQSDDCEETIKCTMIKDALVRQSGKFFALSYVWGDPGTTLPVVVNGHELTVTTNLVSCLQQLRNDYKHHPGRFSPTQYLWVDAICINQMDIQERNSQVQLMGSIYRFAVTTLCWIGKESDNSSLAIKSLRRISEHVGQIQEGEDDLLWLQQGNTDIMENDAADAADSQLNSIWQSIQKLFHRTYWVRAWILQEIVLSKYATVLCGDETVLLNQILDTSQWLARVQGRECPAFCSIRLWAGITSSTGLELLNLNIPRKFIFHKKFALASGIDERTRLQLWLVLVYSTTEYQATDPRDHIYSKLGLTCPVGVIPNYSKSVEEVYCDYGKLWAFAYYRLSFLRHSGFGIYSRARDPYFLFIPSWAPNWDALSKTDGYDYEMKMDKTWCADHALPNEMWKRIWAFEDRALKARGLIFAEVHRCENHIQNDEEFLDFSAQYLAANKDRPYPNGMLLEHALIRVAFLDKDGKAWGQSITPLLVELNRMGQVKPRWKEVFAVNLPSSRFTSSATQREIDEAIEQYKPLKQEWSLLLGSFVRRDTVRQTHTLFITSSGYLGWGPLEMRRSDLICILFGCDMPIILRKVNSHFIHIGPCFVLGIMHGEAVADIREDSEKIVFFTII</sequence>
<name>A0A8H4RCM4_9HELO</name>
<dbReference type="InterPro" id="IPR011333">
    <property type="entry name" value="SKP1/BTB/POZ_sf"/>
</dbReference>
<dbReference type="InterPro" id="IPR000210">
    <property type="entry name" value="BTB/POZ_dom"/>
</dbReference>
<dbReference type="Pfam" id="PF00651">
    <property type="entry name" value="BTB"/>
    <property type="match status" value="1"/>
</dbReference>
<accession>A0A8H4RCM4</accession>
<dbReference type="Pfam" id="PF26639">
    <property type="entry name" value="Het-6_barrel"/>
    <property type="match status" value="1"/>
</dbReference>
<dbReference type="SUPFAM" id="SSF54695">
    <property type="entry name" value="POZ domain"/>
    <property type="match status" value="1"/>
</dbReference>
<dbReference type="PROSITE" id="PS50097">
    <property type="entry name" value="BTB"/>
    <property type="match status" value="1"/>
</dbReference>
<organism evidence="2 3">
    <name type="scientific">Cudoniella acicularis</name>
    <dbReference type="NCBI Taxonomy" id="354080"/>
    <lineage>
        <taxon>Eukaryota</taxon>
        <taxon>Fungi</taxon>
        <taxon>Dikarya</taxon>
        <taxon>Ascomycota</taxon>
        <taxon>Pezizomycotina</taxon>
        <taxon>Leotiomycetes</taxon>
        <taxon>Helotiales</taxon>
        <taxon>Tricladiaceae</taxon>
        <taxon>Cudoniella</taxon>
    </lineage>
</organism>
<dbReference type="InterPro" id="IPR052895">
    <property type="entry name" value="HetReg/Transcr_Mod"/>
</dbReference>
<dbReference type="Pfam" id="PF06985">
    <property type="entry name" value="HET"/>
    <property type="match status" value="1"/>
</dbReference>
<dbReference type="CDD" id="cd18186">
    <property type="entry name" value="BTB_POZ_ZBTB_KLHL-like"/>
    <property type="match status" value="1"/>
</dbReference>
<dbReference type="PANTHER" id="PTHR24148">
    <property type="entry name" value="ANKYRIN REPEAT DOMAIN-CONTAINING PROTEIN 39 HOMOLOG-RELATED"/>
    <property type="match status" value="1"/>
</dbReference>
<dbReference type="EMBL" id="JAAMPI010000933">
    <property type="protein sequence ID" value="KAF4627649.1"/>
    <property type="molecule type" value="Genomic_DNA"/>
</dbReference>
<dbReference type="Gene3D" id="3.30.710.10">
    <property type="entry name" value="Potassium Channel Kv1.1, Chain A"/>
    <property type="match status" value="1"/>
</dbReference>
<feature type="domain" description="BTB" evidence="1">
    <location>
        <begin position="22"/>
        <end position="93"/>
    </location>
</feature>
<reference evidence="2 3" key="1">
    <citation type="submission" date="2020-03" db="EMBL/GenBank/DDBJ databases">
        <title>Draft Genome Sequence of Cudoniella acicularis.</title>
        <authorList>
            <person name="Buettner E."/>
            <person name="Kellner H."/>
        </authorList>
    </citation>
    <scope>NUCLEOTIDE SEQUENCE [LARGE SCALE GENOMIC DNA]</scope>
    <source>
        <strain evidence="2 3">DSM 108380</strain>
    </source>
</reference>